<dbReference type="CDD" id="cd17393">
    <property type="entry name" value="MFS_MosC_like"/>
    <property type="match status" value="1"/>
</dbReference>
<dbReference type="EMBL" id="WRXO01000010">
    <property type="protein sequence ID" value="MVT44195.1"/>
    <property type="molecule type" value="Genomic_DNA"/>
</dbReference>
<feature type="transmembrane region" description="Helical" evidence="5">
    <location>
        <begin position="277"/>
        <end position="294"/>
    </location>
</feature>
<feature type="transmembrane region" description="Helical" evidence="5">
    <location>
        <begin position="12"/>
        <end position="32"/>
    </location>
</feature>
<dbReference type="InterPro" id="IPR036259">
    <property type="entry name" value="MFS_trans_sf"/>
</dbReference>
<feature type="transmembrane region" description="Helical" evidence="5">
    <location>
        <begin position="330"/>
        <end position="349"/>
    </location>
</feature>
<feature type="transmembrane region" description="Helical" evidence="5">
    <location>
        <begin position="142"/>
        <end position="160"/>
    </location>
</feature>
<dbReference type="PANTHER" id="PTHR23514">
    <property type="entry name" value="BYPASS OF STOP CODON PROTEIN 6"/>
    <property type="match status" value="1"/>
</dbReference>
<feature type="transmembrane region" description="Helical" evidence="5">
    <location>
        <begin position="361"/>
        <end position="385"/>
    </location>
</feature>
<dbReference type="GO" id="GO:0016020">
    <property type="term" value="C:membrane"/>
    <property type="evidence" value="ECO:0007669"/>
    <property type="project" value="UniProtKB-SubCell"/>
</dbReference>
<dbReference type="Gene3D" id="1.20.1250.20">
    <property type="entry name" value="MFS general substrate transporter like domains"/>
    <property type="match status" value="2"/>
</dbReference>
<keyword evidence="2 5" id="KW-0812">Transmembrane</keyword>
<feature type="transmembrane region" description="Helical" evidence="5">
    <location>
        <begin position="102"/>
        <end position="121"/>
    </location>
</feature>
<comment type="caution">
    <text evidence="7">The sequence shown here is derived from an EMBL/GenBank/DDBJ whole genome shotgun (WGS) entry which is preliminary data.</text>
</comment>
<evidence type="ECO:0000256" key="2">
    <source>
        <dbReference type="ARBA" id="ARBA00022692"/>
    </source>
</evidence>
<keyword evidence="4 5" id="KW-0472">Membrane</keyword>
<dbReference type="InterPro" id="IPR020846">
    <property type="entry name" value="MFS_dom"/>
</dbReference>
<evidence type="ECO:0000259" key="6">
    <source>
        <dbReference type="PROSITE" id="PS50850"/>
    </source>
</evidence>
<feature type="transmembrane region" description="Helical" evidence="5">
    <location>
        <begin position="306"/>
        <end position="324"/>
    </location>
</feature>
<gene>
    <name evidence="7" type="ORF">GO495_26610</name>
</gene>
<dbReference type="SUPFAM" id="SSF103473">
    <property type="entry name" value="MFS general substrate transporter"/>
    <property type="match status" value="1"/>
</dbReference>
<dbReference type="OrthoDB" id="9809599at2"/>
<feature type="domain" description="Major facilitator superfamily (MFS) profile" evidence="6">
    <location>
        <begin position="13"/>
        <end position="414"/>
    </location>
</feature>
<dbReference type="Proteomes" id="UP000468388">
    <property type="component" value="Unassembled WGS sequence"/>
</dbReference>
<reference evidence="7 8" key="1">
    <citation type="submission" date="2019-12" db="EMBL/GenBank/DDBJ databases">
        <title>The draft genomic sequence of strain Chitinophaga oryziterrae JCM 16595.</title>
        <authorList>
            <person name="Zhang X."/>
        </authorList>
    </citation>
    <scope>NUCLEOTIDE SEQUENCE [LARGE SCALE GENOMIC DNA]</scope>
    <source>
        <strain evidence="7 8">JCM 16595</strain>
    </source>
</reference>
<proteinExistence type="predicted"/>
<keyword evidence="3 5" id="KW-1133">Transmembrane helix</keyword>
<evidence type="ECO:0000256" key="5">
    <source>
        <dbReference type="SAM" id="Phobius"/>
    </source>
</evidence>
<keyword evidence="8" id="KW-1185">Reference proteome</keyword>
<feature type="transmembrane region" description="Helical" evidence="5">
    <location>
        <begin position="52"/>
        <end position="72"/>
    </location>
</feature>
<dbReference type="GO" id="GO:0022857">
    <property type="term" value="F:transmembrane transporter activity"/>
    <property type="evidence" value="ECO:0007669"/>
    <property type="project" value="InterPro"/>
</dbReference>
<name>A0A6N8JFV7_9BACT</name>
<evidence type="ECO:0000313" key="7">
    <source>
        <dbReference type="EMBL" id="MVT44195.1"/>
    </source>
</evidence>
<feature type="transmembrane region" description="Helical" evidence="5">
    <location>
        <begin position="391"/>
        <end position="410"/>
    </location>
</feature>
<dbReference type="Pfam" id="PF07690">
    <property type="entry name" value="MFS_1"/>
    <property type="match status" value="1"/>
</dbReference>
<feature type="transmembrane region" description="Helical" evidence="5">
    <location>
        <begin position="236"/>
        <end position="257"/>
    </location>
</feature>
<evidence type="ECO:0000313" key="8">
    <source>
        <dbReference type="Proteomes" id="UP000468388"/>
    </source>
</evidence>
<dbReference type="AlphaFoldDB" id="A0A6N8JFV7"/>
<evidence type="ECO:0000256" key="1">
    <source>
        <dbReference type="ARBA" id="ARBA00004141"/>
    </source>
</evidence>
<evidence type="ECO:0000256" key="4">
    <source>
        <dbReference type="ARBA" id="ARBA00023136"/>
    </source>
</evidence>
<dbReference type="PROSITE" id="PS50850">
    <property type="entry name" value="MFS"/>
    <property type="match status" value="1"/>
</dbReference>
<dbReference type="InterPro" id="IPR011701">
    <property type="entry name" value="MFS"/>
</dbReference>
<sequence length="414" mass="44708">MELTLDYSQKRSARIAVSALFFLTGLCFASWASRIPAIQQKLHMSDGELGGMLLALPIGSMLSMPVAGWLVSKYGSRQVVMIAGLLYAGVLPTLGLVGESWQLFPCLMLFGFCGNMANIAVNTQAVLVEAMYGRSIMASFHGLWSLAGFTGAAIGTAMSAGKVIPYQHFLIIMVMAIIIVGVSIKWAVRHDVKVDEEKGGKGIKYLFPWMTRRLLILKTTTGRQFAFSFFKRRIRVMMPILILGIIAFCSMICEGTMFDWSGVYFRKVIHSPEGIAGIGYTAFMSTMASFRFIADWLTTRFGVKRMLQMSGALTAGGLLISVSLPYFATAIFGFLLVGAGVSSVVPLVYSTAGRSRTMSPGVALAAVSTIGYLGFLLGPPLIGFVAQATSLRISFSIIAVMGMCIALMSGKIKN</sequence>
<evidence type="ECO:0000256" key="3">
    <source>
        <dbReference type="ARBA" id="ARBA00022989"/>
    </source>
</evidence>
<comment type="subcellular location">
    <subcellularLocation>
        <location evidence="1">Membrane</location>
        <topology evidence="1">Multi-pass membrane protein</topology>
    </subcellularLocation>
</comment>
<protein>
    <submittedName>
        <fullName evidence="7">MFS transporter</fullName>
    </submittedName>
</protein>
<accession>A0A6N8JFV7</accession>
<dbReference type="PANTHER" id="PTHR23514:SF13">
    <property type="entry name" value="INNER MEMBRANE PROTEIN YBJJ"/>
    <property type="match status" value="1"/>
</dbReference>
<dbReference type="InterPro" id="IPR051788">
    <property type="entry name" value="MFS_Transporter"/>
</dbReference>
<organism evidence="7 8">
    <name type="scientific">Chitinophaga oryziterrae</name>
    <dbReference type="NCBI Taxonomy" id="1031224"/>
    <lineage>
        <taxon>Bacteria</taxon>
        <taxon>Pseudomonadati</taxon>
        <taxon>Bacteroidota</taxon>
        <taxon>Chitinophagia</taxon>
        <taxon>Chitinophagales</taxon>
        <taxon>Chitinophagaceae</taxon>
        <taxon>Chitinophaga</taxon>
    </lineage>
</organism>
<dbReference type="RefSeq" id="WP_157302995.1">
    <property type="nucleotide sequence ID" value="NZ_BAAAZB010000021.1"/>
</dbReference>
<feature type="transmembrane region" description="Helical" evidence="5">
    <location>
        <begin position="166"/>
        <end position="188"/>
    </location>
</feature>
<feature type="transmembrane region" description="Helical" evidence="5">
    <location>
        <begin position="79"/>
        <end position="96"/>
    </location>
</feature>